<keyword evidence="3" id="KW-0813">Transport</keyword>
<evidence type="ECO:0000256" key="5">
    <source>
        <dbReference type="ARBA" id="ARBA00022989"/>
    </source>
</evidence>
<comment type="caution">
    <text evidence="11">The sequence shown here is derived from an EMBL/GenBank/DDBJ whole genome shotgun (WGS) entry which is preliminary data.</text>
</comment>
<evidence type="ECO:0000256" key="7">
    <source>
        <dbReference type="ARBA" id="ARBA00023180"/>
    </source>
</evidence>
<feature type="transmembrane region" description="Helical" evidence="9">
    <location>
        <begin position="84"/>
        <end position="102"/>
    </location>
</feature>
<keyword evidence="7" id="KW-0325">Glycoprotein</keyword>
<dbReference type="SUPFAM" id="SSF103473">
    <property type="entry name" value="MFS general substrate transporter"/>
    <property type="match status" value="1"/>
</dbReference>
<dbReference type="Gene3D" id="1.20.1250.20">
    <property type="entry name" value="MFS general substrate transporter like domains"/>
    <property type="match status" value="1"/>
</dbReference>
<feature type="transmembrane region" description="Helical" evidence="9">
    <location>
        <begin position="318"/>
        <end position="337"/>
    </location>
</feature>
<organism evidence="11 12">
    <name type="scientific">Aspergillus heteromorphus CBS 117.55</name>
    <dbReference type="NCBI Taxonomy" id="1448321"/>
    <lineage>
        <taxon>Eukaryota</taxon>
        <taxon>Fungi</taxon>
        <taxon>Dikarya</taxon>
        <taxon>Ascomycota</taxon>
        <taxon>Pezizomycotina</taxon>
        <taxon>Eurotiomycetes</taxon>
        <taxon>Eurotiomycetidae</taxon>
        <taxon>Eurotiales</taxon>
        <taxon>Aspergillaceae</taxon>
        <taxon>Aspergillus</taxon>
        <taxon>Aspergillus subgen. Circumdati</taxon>
    </lineage>
</organism>
<feature type="domain" description="Major facilitator superfamily (MFS) profile" evidence="10">
    <location>
        <begin position="18"/>
        <end position="472"/>
    </location>
</feature>
<feature type="transmembrane region" description="Helical" evidence="9">
    <location>
        <begin position="208"/>
        <end position="229"/>
    </location>
</feature>
<dbReference type="CDD" id="cd17502">
    <property type="entry name" value="MFS_Azr1_MDR_like"/>
    <property type="match status" value="1"/>
</dbReference>
<comment type="subcellular location">
    <subcellularLocation>
        <location evidence="1">Membrane</location>
        <topology evidence="1">Multi-pass membrane protein</topology>
    </subcellularLocation>
</comment>
<reference evidence="11 12" key="1">
    <citation type="submission" date="2016-12" db="EMBL/GenBank/DDBJ databases">
        <title>The genomes of Aspergillus section Nigri reveals drivers in fungal speciation.</title>
        <authorList>
            <consortium name="DOE Joint Genome Institute"/>
            <person name="Vesth T.C."/>
            <person name="Nybo J."/>
            <person name="Theobald S."/>
            <person name="Brandl J."/>
            <person name="Frisvad J.C."/>
            <person name="Nielsen K.F."/>
            <person name="Lyhne E.K."/>
            <person name="Kogle M.E."/>
            <person name="Kuo A."/>
            <person name="Riley R."/>
            <person name="Clum A."/>
            <person name="Nolan M."/>
            <person name="Lipzen A."/>
            <person name="Salamov A."/>
            <person name="Henrissat B."/>
            <person name="Wiebenga A."/>
            <person name="De Vries R.P."/>
            <person name="Grigoriev I.V."/>
            <person name="Mortensen U.H."/>
            <person name="Andersen M.R."/>
            <person name="Baker S.E."/>
        </authorList>
    </citation>
    <scope>NUCLEOTIDE SEQUENCE [LARGE SCALE GENOMIC DNA]</scope>
    <source>
        <strain evidence="11 12">CBS 117.55</strain>
    </source>
</reference>
<keyword evidence="5 9" id="KW-1133">Transmembrane helix</keyword>
<feature type="transmembrane region" description="Helical" evidence="9">
    <location>
        <begin position="413"/>
        <end position="434"/>
    </location>
</feature>
<feature type="transmembrane region" description="Helical" evidence="9">
    <location>
        <begin position="370"/>
        <end position="392"/>
    </location>
</feature>
<dbReference type="AlphaFoldDB" id="A0A317VC81"/>
<evidence type="ECO:0000256" key="9">
    <source>
        <dbReference type="SAM" id="Phobius"/>
    </source>
</evidence>
<evidence type="ECO:0000313" key="12">
    <source>
        <dbReference type="Proteomes" id="UP000247233"/>
    </source>
</evidence>
<gene>
    <name evidence="11" type="ORF">BO70DRAFT_373775</name>
</gene>
<dbReference type="GeneID" id="37067168"/>
<keyword evidence="12" id="KW-1185">Reference proteome</keyword>
<evidence type="ECO:0000313" key="11">
    <source>
        <dbReference type="EMBL" id="PWY71019.1"/>
    </source>
</evidence>
<dbReference type="Gene3D" id="1.20.1720.10">
    <property type="entry name" value="Multidrug resistance protein D"/>
    <property type="match status" value="1"/>
</dbReference>
<name>A0A317VC81_9EURO</name>
<dbReference type="PRINTS" id="PR01036">
    <property type="entry name" value="TCRTETB"/>
</dbReference>
<dbReference type="InterPro" id="IPR020846">
    <property type="entry name" value="MFS_dom"/>
</dbReference>
<protein>
    <submittedName>
        <fullName evidence="11">MFS general substrate transporter</fullName>
    </submittedName>
</protein>
<evidence type="ECO:0000256" key="1">
    <source>
        <dbReference type="ARBA" id="ARBA00004141"/>
    </source>
</evidence>
<feature type="transmembrane region" description="Helical" evidence="9">
    <location>
        <begin position="141"/>
        <end position="167"/>
    </location>
</feature>
<feature type="transmembrane region" description="Helical" evidence="9">
    <location>
        <begin position="12"/>
        <end position="33"/>
    </location>
</feature>
<dbReference type="VEuPathDB" id="FungiDB:BO70DRAFT_373775"/>
<evidence type="ECO:0000256" key="2">
    <source>
        <dbReference type="ARBA" id="ARBA00008335"/>
    </source>
</evidence>
<keyword evidence="4 9" id="KW-0812">Transmembrane</keyword>
<proteinExistence type="inferred from homology"/>
<dbReference type="PANTHER" id="PTHR23501">
    <property type="entry name" value="MAJOR FACILITATOR SUPERFAMILY"/>
    <property type="match status" value="1"/>
</dbReference>
<feature type="transmembrane region" description="Helical" evidence="9">
    <location>
        <begin position="346"/>
        <end position="364"/>
    </location>
</feature>
<dbReference type="RefSeq" id="XP_025396121.1">
    <property type="nucleotide sequence ID" value="XM_025544931.1"/>
</dbReference>
<dbReference type="GO" id="GO:0022857">
    <property type="term" value="F:transmembrane transporter activity"/>
    <property type="evidence" value="ECO:0007669"/>
    <property type="project" value="InterPro"/>
</dbReference>
<dbReference type="EMBL" id="MSFL01000029">
    <property type="protein sequence ID" value="PWY71019.1"/>
    <property type="molecule type" value="Genomic_DNA"/>
</dbReference>
<feature type="region of interest" description="Disordered" evidence="8">
    <location>
        <begin position="524"/>
        <end position="558"/>
    </location>
</feature>
<dbReference type="InterPro" id="IPR036259">
    <property type="entry name" value="MFS_trans_sf"/>
</dbReference>
<feature type="transmembrane region" description="Helical" evidence="9">
    <location>
        <begin position="279"/>
        <end position="298"/>
    </location>
</feature>
<dbReference type="OrthoDB" id="10021397at2759"/>
<feature type="transmembrane region" description="Helical" evidence="9">
    <location>
        <begin position="173"/>
        <end position="196"/>
    </location>
</feature>
<feature type="transmembrane region" description="Helical" evidence="9">
    <location>
        <begin position="53"/>
        <end position="72"/>
    </location>
</feature>
<evidence type="ECO:0000256" key="8">
    <source>
        <dbReference type="SAM" id="MobiDB-lite"/>
    </source>
</evidence>
<dbReference type="PANTHER" id="PTHR23501:SF187">
    <property type="entry name" value="MAJOR FACILITATOR SUPERFAMILY (MFS) PROFILE DOMAIN-CONTAINING PROTEIN"/>
    <property type="match status" value="1"/>
</dbReference>
<evidence type="ECO:0000256" key="4">
    <source>
        <dbReference type="ARBA" id="ARBA00022692"/>
    </source>
</evidence>
<accession>A0A317VC81</accession>
<comment type="similarity">
    <text evidence="2">Belongs to the major facilitator superfamily.</text>
</comment>
<evidence type="ECO:0000256" key="6">
    <source>
        <dbReference type="ARBA" id="ARBA00023136"/>
    </source>
</evidence>
<dbReference type="InterPro" id="IPR011701">
    <property type="entry name" value="MFS"/>
</dbReference>
<evidence type="ECO:0000259" key="10">
    <source>
        <dbReference type="PROSITE" id="PS50850"/>
    </source>
</evidence>
<dbReference type="Pfam" id="PF07690">
    <property type="entry name" value="MFS_1"/>
    <property type="match status" value="1"/>
</dbReference>
<feature type="transmembrane region" description="Helical" evidence="9">
    <location>
        <begin position="485"/>
        <end position="503"/>
    </location>
</feature>
<evidence type="ECO:0000256" key="3">
    <source>
        <dbReference type="ARBA" id="ARBA00022448"/>
    </source>
</evidence>
<feature type="transmembrane region" description="Helical" evidence="9">
    <location>
        <begin position="241"/>
        <end position="258"/>
    </location>
</feature>
<dbReference type="Proteomes" id="UP000247233">
    <property type="component" value="Unassembled WGS sequence"/>
</dbReference>
<keyword evidence="6 9" id="KW-0472">Membrane</keyword>
<dbReference type="GO" id="GO:0005886">
    <property type="term" value="C:plasma membrane"/>
    <property type="evidence" value="ECO:0007669"/>
    <property type="project" value="TreeGrafter"/>
</dbReference>
<dbReference type="PROSITE" id="PS50850">
    <property type="entry name" value="MFS"/>
    <property type="match status" value="1"/>
</dbReference>
<sequence>MPPRLDQPAGKGWRFWAVLTSLALGNLLVGLDVTIQSSALPSITDDLNAGENYIWIQNGYLLTMTAFLPLYGQLAQVLGRRWPTMVAVSIFLLGSGINGGASSTAMLIAGRLVQGIGAAGMTAMTQLIITDLVSMRDRGKYIGFVFAIFGVGSALGPPIGGVIVQYISWRWVFYINLPIAGLTLAMQFLFLQVAFVRRTSIRQKLRSLDWVGNAIIVAAVVSILIALSWANTRYPWSSWRIIVPLVLGFVGLGIFAAWESSPYCIQPTIPPKMFANRTSAAALIITFLMSMLTIWRFYFLPVYFQAVKLTSSSRSGVLLLPSVLIGVPAAIISGQVLSRVGRYKPIHFFGFATVTLASGLYIYLGLDSSLAEIVIFQLIAGIGGGCLMTTLLPAVQAPHPPMLMPAATSTWTFIRAFGNIWGIAIPSAIFNVQFNARADTISDPTVRAYLGGGEAYAHISAKYIRSLTPEVQHEVREAYLHALKIVWIVCTAFCGLGLALIFLEKEIELRRVVEGNVKLKEKQKQQDAEKLMNANKETAAASEAGVNSPAPGQTQEKV</sequence>